<dbReference type="SUPFAM" id="SSF57667">
    <property type="entry name" value="beta-beta-alpha zinc fingers"/>
    <property type="match status" value="2"/>
</dbReference>
<dbReference type="AlphaFoldDB" id="A0AAF0X7G8"/>
<dbReference type="InterPro" id="IPR036236">
    <property type="entry name" value="Znf_C2H2_sf"/>
</dbReference>
<dbReference type="Pfam" id="PF12874">
    <property type="entry name" value="zf-met"/>
    <property type="match status" value="2"/>
</dbReference>
<dbReference type="GO" id="GO:0008270">
    <property type="term" value="F:zinc ion binding"/>
    <property type="evidence" value="ECO:0007669"/>
    <property type="project" value="InterPro"/>
</dbReference>
<reference evidence="3" key="1">
    <citation type="journal article" date="2016" name="Nat. Genet.">
        <title>A high-quality carrot genome assembly provides new insights into carotenoid accumulation and asterid genome evolution.</title>
        <authorList>
            <person name="Iorizzo M."/>
            <person name="Ellison S."/>
            <person name="Senalik D."/>
            <person name="Zeng P."/>
            <person name="Satapoomin P."/>
            <person name="Huang J."/>
            <person name="Bowman M."/>
            <person name="Iovene M."/>
            <person name="Sanseverino W."/>
            <person name="Cavagnaro P."/>
            <person name="Yildiz M."/>
            <person name="Macko-Podgorni A."/>
            <person name="Moranska E."/>
            <person name="Grzebelus E."/>
            <person name="Grzebelus D."/>
            <person name="Ashrafi H."/>
            <person name="Zheng Z."/>
            <person name="Cheng S."/>
            <person name="Spooner D."/>
            <person name="Van Deynze A."/>
            <person name="Simon P."/>
        </authorList>
    </citation>
    <scope>NUCLEOTIDE SEQUENCE</scope>
    <source>
        <tissue evidence="3">Leaf</tissue>
    </source>
</reference>
<dbReference type="Proteomes" id="UP000077755">
    <property type="component" value="Chromosome 5"/>
</dbReference>
<keyword evidence="4" id="KW-1185">Reference proteome</keyword>
<reference evidence="3" key="2">
    <citation type="submission" date="2022-03" db="EMBL/GenBank/DDBJ databases">
        <title>Draft title - Genomic analysis of global carrot germplasm unveils the trajectory of domestication and the origin of high carotenoid orange carrot.</title>
        <authorList>
            <person name="Iorizzo M."/>
            <person name="Ellison S."/>
            <person name="Senalik D."/>
            <person name="Macko-Podgorni A."/>
            <person name="Grzebelus D."/>
            <person name="Bostan H."/>
            <person name="Rolling W."/>
            <person name="Curaba J."/>
            <person name="Simon P."/>
        </authorList>
    </citation>
    <scope>NUCLEOTIDE SEQUENCE</scope>
    <source>
        <tissue evidence="3">Leaf</tissue>
    </source>
</reference>
<dbReference type="PANTHER" id="PTHR47487:SF8">
    <property type="entry name" value="OS08G0270900 PROTEIN"/>
    <property type="match status" value="1"/>
</dbReference>
<dbReference type="InterPro" id="IPR013087">
    <property type="entry name" value="Znf_C2H2_type"/>
</dbReference>
<dbReference type="EMBL" id="CP093347">
    <property type="protein sequence ID" value="WOH02808.1"/>
    <property type="molecule type" value="Genomic_DNA"/>
</dbReference>
<evidence type="ECO:0000313" key="3">
    <source>
        <dbReference type="EMBL" id="WOH02808.1"/>
    </source>
</evidence>
<dbReference type="SMART" id="SM00451">
    <property type="entry name" value="ZnF_U1"/>
    <property type="match status" value="2"/>
</dbReference>
<evidence type="ECO:0000259" key="2">
    <source>
        <dbReference type="SMART" id="SM00451"/>
    </source>
</evidence>
<name>A0AAF0X7G8_DAUCS</name>
<protein>
    <recommendedName>
        <fullName evidence="2">U1-type domain-containing protein</fullName>
    </recommendedName>
</protein>
<dbReference type="InterPro" id="IPR003604">
    <property type="entry name" value="Matrin/U1-like-C_Znf_C2H2"/>
</dbReference>
<dbReference type="Gene3D" id="3.30.160.60">
    <property type="entry name" value="Classic Zinc Finger"/>
    <property type="match status" value="2"/>
</dbReference>
<dbReference type="PANTHER" id="PTHR47487">
    <property type="entry name" value="OS06G0651300 PROTEIN-RELATED"/>
    <property type="match status" value="1"/>
</dbReference>
<feature type="domain" description="U1-type" evidence="2">
    <location>
        <begin position="269"/>
        <end position="303"/>
    </location>
</feature>
<dbReference type="GO" id="GO:0003676">
    <property type="term" value="F:nucleic acid binding"/>
    <property type="evidence" value="ECO:0007669"/>
    <property type="project" value="InterPro"/>
</dbReference>
<proteinExistence type="predicted"/>
<feature type="domain" description="U1-type" evidence="2">
    <location>
        <begin position="179"/>
        <end position="213"/>
    </location>
</feature>
<sequence length="307" mass="35865">MMEREMEKERIRREILEEEAARRRELEAEVRRDLRIEREREEREFRRRGGDQWERIALPERCYVERRLFEKRVALPVRERMYNFSPFEGKEIRVYEEDSPCQPIRSRVKASLDDVKVEELPFQRASQPVRTFVDVVEVEELPFQRASQLAKPDANHPGKKRKDMASPVEGHSEVTKKLTSEWSCALCQISATSEQGLHDHLKGKKHKKQVGQKAGMIGLCPNKIINPVNPSQVAKKNVETRVENKNIDIVKKKESGGAVRKISKRKAMNFKFYCHMCEVGAFSEEIMNSHKTGKKHMLRLHQLGAHI</sequence>
<gene>
    <name evidence="3" type="ORF">DCAR_0522198</name>
</gene>
<organism evidence="3 4">
    <name type="scientific">Daucus carota subsp. sativus</name>
    <name type="common">Carrot</name>
    <dbReference type="NCBI Taxonomy" id="79200"/>
    <lineage>
        <taxon>Eukaryota</taxon>
        <taxon>Viridiplantae</taxon>
        <taxon>Streptophyta</taxon>
        <taxon>Embryophyta</taxon>
        <taxon>Tracheophyta</taxon>
        <taxon>Spermatophyta</taxon>
        <taxon>Magnoliopsida</taxon>
        <taxon>eudicotyledons</taxon>
        <taxon>Gunneridae</taxon>
        <taxon>Pentapetalae</taxon>
        <taxon>asterids</taxon>
        <taxon>campanulids</taxon>
        <taxon>Apiales</taxon>
        <taxon>Apiaceae</taxon>
        <taxon>Apioideae</taxon>
        <taxon>Scandiceae</taxon>
        <taxon>Daucinae</taxon>
        <taxon>Daucus</taxon>
        <taxon>Daucus sect. Daucus</taxon>
    </lineage>
</organism>
<evidence type="ECO:0000256" key="1">
    <source>
        <dbReference type="SAM" id="MobiDB-lite"/>
    </source>
</evidence>
<feature type="region of interest" description="Disordered" evidence="1">
    <location>
        <begin position="147"/>
        <end position="172"/>
    </location>
</feature>
<evidence type="ECO:0000313" key="4">
    <source>
        <dbReference type="Proteomes" id="UP000077755"/>
    </source>
</evidence>
<accession>A0AAF0X7G8</accession>